<dbReference type="Proteomes" id="UP000250266">
    <property type="component" value="Unassembled WGS sequence"/>
</dbReference>
<dbReference type="GO" id="GO:0005743">
    <property type="term" value="C:mitochondrial inner membrane"/>
    <property type="evidence" value="ECO:0007669"/>
    <property type="project" value="UniProtKB-SubCell"/>
</dbReference>
<dbReference type="PANTHER" id="PTHR28087:SF1">
    <property type="entry name" value="ATPASE SYNTHESIS PROTEIN 25, MITOCHONDRIAL"/>
    <property type="match status" value="1"/>
</dbReference>
<comment type="subcellular location">
    <subcellularLocation>
        <location evidence="2 8">Mitochondrion inner membrane</location>
        <topology evidence="2 8">Peripheral membrane protein</topology>
        <orientation evidence="2 8">Matrix side</orientation>
    </subcellularLocation>
</comment>
<keyword evidence="7 8" id="KW-0472">Membrane</keyword>
<dbReference type="InterPro" id="IPR040152">
    <property type="entry name" value="Atp25"/>
</dbReference>
<evidence type="ECO:0000256" key="6">
    <source>
        <dbReference type="ARBA" id="ARBA00023128"/>
    </source>
</evidence>
<evidence type="ECO:0000256" key="2">
    <source>
        <dbReference type="ARBA" id="ARBA00004443"/>
    </source>
</evidence>
<evidence type="ECO:0000256" key="8">
    <source>
        <dbReference type="RuleBase" id="RU367062"/>
    </source>
</evidence>
<proteinExistence type="inferred from homology"/>
<reference evidence="10 11" key="1">
    <citation type="journal article" date="2016" name="Nat. Commun.">
        <title>Ectomycorrhizal ecology is imprinted in the genome of the dominant symbiotic fungus Cenococcum geophilum.</title>
        <authorList>
            <consortium name="DOE Joint Genome Institute"/>
            <person name="Peter M."/>
            <person name="Kohler A."/>
            <person name="Ohm R.A."/>
            <person name="Kuo A."/>
            <person name="Krutzmann J."/>
            <person name="Morin E."/>
            <person name="Arend M."/>
            <person name="Barry K.W."/>
            <person name="Binder M."/>
            <person name="Choi C."/>
            <person name="Clum A."/>
            <person name="Copeland A."/>
            <person name="Grisel N."/>
            <person name="Haridas S."/>
            <person name="Kipfer T."/>
            <person name="LaButti K."/>
            <person name="Lindquist E."/>
            <person name="Lipzen A."/>
            <person name="Maire R."/>
            <person name="Meier B."/>
            <person name="Mihaltcheva S."/>
            <person name="Molinier V."/>
            <person name="Murat C."/>
            <person name="Poggeler S."/>
            <person name="Quandt C.A."/>
            <person name="Sperisen C."/>
            <person name="Tritt A."/>
            <person name="Tisserant E."/>
            <person name="Crous P.W."/>
            <person name="Henrissat B."/>
            <person name="Nehls U."/>
            <person name="Egli S."/>
            <person name="Spatafora J.W."/>
            <person name="Grigoriev I.V."/>
            <person name="Martin F.M."/>
        </authorList>
    </citation>
    <scope>NUCLEOTIDE SEQUENCE [LARGE SCALE GENOMIC DNA]</scope>
    <source>
        <strain evidence="10 11">CBS 459.81</strain>
    </source>
</reference>
<dbReference type="PANTHER" id="PTHR28087">
    <property type="entry name" value="ATPASE SYNTHESIS PROTEIN 25, MITOCHONDRIAL"/>
    <property type="match status" value="1"/>
</dbReference>
<evidence type="ECO:0000256" key="9">
    <source>
        <dbReference type="SAM" id="MobiDB-lite"/>
    </source>
</evidence>
<gene>
    <name evidence="10" type="ORF">K432DRAFT_49748</name>
</gene>
<keyword evidence="6 8" id="KW-0496">Mitochondrion</keyword>
<dbReference type="FunFam" id="3.30.460.10:FF:000044">
    <property type="entry name" value="ATPase synthesis protein 25, mitochondrial"/>
    <property type="match status" value="1"/>
</dbReference>
<dbReference type="EMBL" id="KV744970">
    <property type="protein sequence ID" value="OCK80195.1"/>
    <property type="molecule type" value="Genomic_DNA"/>
</dbReference>
<evidence type="ECO:0000313" key="11">
    <source>
        <dbReference type="Proteomes" id="UP000250266"/>
    </source>
</evidence>
<dbReference type="Gene3D" id="3.30.460.10">
    <property type="entry name" value="Beta Polymerase, domain 2"/>
    <property type="match status" value="1"/>
</dbReference>
<keyword evidence="4 8" id="KW-0999">Mitochondrion inner membrane</keyword>
<feature type="compositionally biased region" description="Basic and acidic residues" evidence="9">
    <location>
        <begin position="89"/>
        <end position="106"/>
    </location>
</feature>
<evidence type="ECO:0000256" key="7">
    <source>
        <dbReference type="ARBA" id="ARBA00023136"/>
    </source>
</evidence>
<dbReference type="GO" id="GO:0140053">
    <property type="term" value="P:mitochondrial gene expression"/>
    <property type="evidence" value="ECO:0007669"/>
    <property type="project" value="UniProtKB-UniRule"/>
</dbReference>
<evidence type="ECO:0000256" key="1">
    <source>
        <dbReference type="ARBA" id="ARBA00003470"/>
    </source>
</evidence>
<dbReference type="OrthoDB" id="107372at2759"/>
<evidence type="ECO:0000256" key="3">
    <source>
        <dbReference type="ARBA" id="ARBA00010787"/>
    </source>
</evidence>
<dbReference type="AlphaFoldDB" id="A0A8E2JEZ7"/>
<accession>A0A8E2JEZ7</accession>
<evidence type="ECO:0000256" key="5">
    <source>
        <dbReference type="ARBA" id="ARBA00022946"/>
    </source>
</evidence>
<evidence type="ECO:0000256" key="4">
    <source>
        <dbReference type="ARBA" id="ARBA00022792"/>
    </source>
</evidence>
<comment type="function">
    <text evidence="1">Probable mitochondrial mRNA stabilization factor.</text>
</comment>
<keyword evidence="5 8" id="KW-0809">Transit peptide</keyword>
<comment type="similarity">
    <text evidence="3 8">Belongs to the ATP25 family.</text>
</comment>
<feature type="region of interest" description="Disordered" evidence="9">
    <location>
        <begin position="71"/>
        <end position="117"/>
    </location>
</feature>
<feature type="compositionally biased region" description="Basic and acidic residues" evidence="9">
    <location>
        <begin position="71"/>
        <end position="80"/>
    </location>
</feature>
<comment type="function">
    <text evidence="8">Mitochondrial mRNA stabilization factor.</text>
</comment>
<name>A0A8E2JEZ7_9PEZI</name>
<protein>
    <recommendedName>
        <fullName evidence="8">ATPase synthesis protein 25</fullName>
    </recommendedName>
</protein>
<sequence>MSLTKAASSRFRCNLCHHAVVRSFASLSGINLNLPDQYPASISSLNEWQRKPFSTSTTHYRRMRYGLSKDFRQNEDKLVEGENNSAPTPEREFRQDQDGLAERDDGPPSTLQQDAPVPWYLQVERPKQELDESHPLEQRQRIPDLPHNPPPILPELLQHISVELGLDDLNLLDLRHLDPPPALGSKLLMIIGSARSEKHLHVSADRFCRWLRSTHKLKPHAAGLMGRNELKLKLRRKAKRMKMMANVGASETGVGLDDGIRTGWVCVTVGRVEAPEAEKADEQIEEAQDGFIGFGRRTDGINIVVQMLTEEKREDIDLEGLWGGVLKRAAKEKASLEELKVEIEEAPAISFLKETPRDALGPLPTRRQPPRDALDLPPTRTKSKFTGTPFSRVQKSQSGQQLRRLHTVGLNLQSTALGFPFIATGTSHC</sequence>
<feature type="region of interest" description="Disordered" evidence="9">
    <location>
        <begin position="356"/>
        <end position="398"/>
    </location>
</feature>
<keyword evidence="11" id="KW-1185">Reference proteome</keyword>
<organism evidence="10 11">
    <name type="scientific">Lepidopterella palustris CBS 459.81</name>
    <dbReference type="NCBI Taxonomy" id="1314670"/>
    <lineage>
        <taxon>Eukaryota</taxon>
        <taxon>Fungi</taxon>
        <taxon>Dikarya</taxon>
        <taxon>Ascomycota</taxon>
        <taxon>Pezizomycotina</taxon>
        <taxon>Dothideomycetes</taxon>
        <taxon>Pleosporomycetidae</taxon>
        <taxon>Mytilinidiales</taxon>
        <taxon>Argynnaceae</taxon>
        <taxon>Lepidopterella</taxon>
    </lineage>
</organism>
<dbReference type="GO" id="GO:0048255">
    <property type="term" value="P:mRNA stabilization"/>
    <property type="evidence" value="ECO:0007669"/>
    <property type="project" value="TreeGrafter"/>
</dbReference>
<feature type="compositionally biased region" description="Polar residues" evidence="9">
    <location>
        <begin position="384"/>
        <end position="398"/>
    </location>
</feature>
<evidence type="ECO:0000313" key="10">
    <source>
        <dbReference type="EMBL" id="OCK80195.1"/>
    </source>
</evidence>
<dbReference type="InterPro" id="IPR043519">
    <property type="entry name" value="NT_sf"/>
</dbReference>